<dbReference type="InterPro" id="IPR018062">
    <property type="entry name" value="HTH_AraC-typ_CS"/>
</dbReference>
<dbReference type="Pfam" id="PF02311">
    <property type="entry name" value="AraC_binding"/>
    <property type="match status" value="1"/>
</dbReference>
<dbReference type="PANTHER" id="PTHR43280:SF2">
    <property type="entry name" value="HTH-TYPE TRANSCRIPTIONAL REGULATOR EXSA"/>
    <property type="match status" value="1"/>
</dbReference>
<evidence type="ECO:0000313" key="5">
    <source>
        <dbReference type="EMBL" id="MEO1780494.1"/>
    </source>
</evidence>
<accession>A0ABV0EXG3</accession>
<dbReference type="RefSeq" id="WP_161870219.1">
    <property type="nucleotide sequence ID" value="NZ_JBMRGR010000006.1"/>
</dbReference>
<evidence type="ECO:0000256" key="3">
    <source>
        <dbReference type="ARBA" id="ARBA00023163"/>
    </source>
</evidence>
<comment type="caution">
    <text evidence="5">The sequence shown here is derived from an EMBL/GenBank/DDBJ whole genome shotgun (WGS) entry which is preliminary data.</text>
</comment>
<organism evidence="5 6">
    <name type="scientific">Enterococcus diestrammenae</name>
    <dbReference type="NCBI Taxonomy" id="1155073"/>
    <lineage>
        <taxon>Bacteria</taxon>
        <taxon>Bacillati</taxon>
        <taxon>Bacillota</taxon>
        <taxon>Bacilli</taxon>
        <taxon>Lactobacillales</taxon>
        <taxon>Enterococcaceae</taxon>
        <taxon>Enterococcus</taxon>
    </lineage>
</organism>
<name>A0ABV0EXG3_9ENTE</name>
<dbReference type="InterPro" id="IPR020449">
    <property type="entry name" value="Tscrpt_reg_AraC-type_HTH"/>
</dbReference>
<dbReference type="InterPro" id="IPR037923">
    <property type="entry name" value="HTH-like"/>
</dbReference>
<dbReference type="PROSITE" id="PS00041">
    <property type="entry name" value="HTH_ARAC_FAMILY_1"/>
    <property type="match status" value="1"/>
</dbReference>
<keyword evidence="2" id="KW-0238">DNA-binding</keyword>
<reference evidence="6" key="1">
    <citation type="submission" date="2016-06" db="EMBL/GenBank/DDBJ databases">
        <title>Four novel species of enterococci isolated from chicken manure.</title>
        <authorList>
            <person name="Van Tyne D."/>
        </authorList>
    </citation>
    <scope>NUCLEOTIDE SEQUENCE [LARGE SCALE GENOMIC DNA]</scope>
    <source>
        <strain evidence="6">JM9A</strain>
    </source>
</reference>
<dbReference type="SUPFAM" id="SSF46689">
    <property type="entry name" value="Homeodomain-like"/>
    <property type="match status" value="2"/>
</dbReference>
<gene>
    <name evidence="5" type="ORF">BAU18_000033</name>
</gene>
<dbReference type="SUPFAM" id="SSF51215">
    <property type="entry name" value="Regulatory protein AraC"/>
    <property type="match status" value="1"/>
</dbReference>
<dbReference type="PANTHER" id="PTHR43280">
    <property type="entry name" value="ARAC-FAMILY TRANSCRIPTIONAL REGULATOR"/>
    <property type="match status" value="1"/>
</dbReference>
<dbReference type="Proteomes" id="UP001429357">
    <property type="component" value="Unassembled WGS sequence"/>
</dbReference>
<reference evidence="5 6" key="2">
    <citation type="submission" date="2024-02" db="EMBL/GenBank/DDBJ databases">
        <title>The Genome Sequence of Enterococcus diestrammenae JM9A.</title>
        <authorList>
            <person name="Earl A."/>
            <person name="Manson A."/>
            <person name="Gilmore M."/>
            <person name="Sanders J."/>
            <person name="Shea T."/>
            <person name="Howe W."/>
            <person name="Livny J."/>
            <person name="Cuomo C."/>
            <person name="Neafsey D."/>
            <person name="Birren B."/>
        </authorList>
    </citation>
    <scope>NUCLEOTIDE SEQUENCE [LARGE SCALE GENOMIC DNA]</scope>
    <source>
        <strain evidence="5 6">JM9A</strain>
    </source>
</reference>
<evidence type="ECO:0000256" key="2">
    <source>
        <dbReference type="ARBA" id="ARBA00023125"/>
    </source>
</evidence>
<proteinExistence type="predicted"/>
<protein>
    <recommendedName>
        <fullName evidence="4">HTH araC/xylS-type domain-containing protein</fullName>
    </recommendedName>
</protein>
<dbReference type="InterPro" id="IPR003313">
    <property type="entry name" value="AraC-bd"/>
</dbReference>
<keyword evidence="6" id="KW-1185">Reference proteome</keyword>
<evidence type="ECO:0000313" key="6">
    <source>
        <dbReference type="Proteomes" id="UP001429357"/>
    </source>
</evidence>
<dbReference type="Pfam" id="PF12833">
    <property type="entry name" value="HTH_18"/>
    <property type="match status" value="1"/>
</dbReference>
<evidence type="ECO:0000256" key="1">
    <source>
        <dbReference type="ARBA" id="ARBA00023015"/>
    </source>
</evidence>
<feature type="domain" description="HTH araC/xylS-type" evidence="4">
    <location>
        <begin position="170"/>
        <end position="269"/>
    </location>
</feature>
<dbReference type="InterPro" id="IPR018060">
    <property type="entry name" value="HTH_AraC"/>
</dbReference>
<keyword evidence="3" id="KW-0804">Transcription</keyword>
<sequence>MKNLRFSFSHKDRSLPLLMDSLGYQWEQEDVQRPKGYHYIHWLHTQSGNGRVEINNQHFYLPSGTGILINEGIPHSYFSETNSWMTAYFTFGGSLAQEVLTLLGIHDYVYMDFGIEEIDQLIYRLITTKDCSEPNFQYDSSGQIYRFLMEFKKKMNLMLADDYRYQSIIRPIQDYIAIHFHQDLSNQRLAEIVGFTPQYVNKIFKEVLGQSPQQYLVDFRIRKAKELLVKDRQATLTDIATATGFSTVNYFITVFKKHTGLTPGQFIRWYSWNASGET</sequence>
<dbReference type="Gene3D" id="1.10.10.60">
    <property type="entry name" value="Homeodomain-like"/>
    <property type="match status" value="2"/>
</dbReference>
<dbReference type="PROSITE" id="PS01124">
    <property type="entry name" value="HTH_ARAC_FAMILY_2"/>
    <property type="match status" value="1"/>
</dbReference>
<dbReference type="EMBL" id="MAEI02000001">
    <property type="protein sequence ID" value="MEO1780494.1"/>
    <property type="molecule type" value="Genomic_DNA"/>
</dbReference>
<dbReference type="InterPro" id="IPR009057">
    <property type="entry name" value="Homeodomain-like_sf"/>
</dbReference>
<dbReference type="PRINTS" id="PR00032">
    <property type="entry name" value="HTHARAC"/>
</dbReference>
<keyword evidence="1" id="KW-0805">Transcription regulation</keyword>
<evidence type="ECO:0000259" key="4">
    <source>
        <dbReference type="PROSITE" id="PS01124"/>
    </source>
</evidence>
<dbReference type="SMART" id="SM00342">
    <property type="entry name" value="HTH_ARAC"/>
    <property type="match status" value="1"/>
</dbReference>